<dbReference type="AlphaFoldDB" id="X1CI57"/>
<dbReference type="InterPro" id="IPR015422">
    <property type="entry name" value="PyrdxlP-dep_Trfase_small"/>
</dbReference>
<dbReference type="Gene3D" id="3.90.1150.10">
    <property type="entry name" value="Aspartate Aminotransferase, domain 1"/>
    <property type="match status" value="1"/>
</dbReference>
<organism evidence="1">
    <name type="scientific">marine sediment metagenome</name>
    <dbReference type="NCBI Taxonomy" id="412755"/>
    <lineage>
        <taxon>unclassified sequences</taxon>
        <taxon>metagenomes</taxon>
        <taxon>ecological metagenomes</taxon>
    </lineage>
</organism>
<evidence type="ECO:0008006" key="2">
    <source>
        <dbReference type="Google" id="ProtNLM"/>
    </source>
</evidence>
<proteinExistence type="predicted"/>
<name>X1CI57_9ZZZZ</name>
<comment type="caution">
    <text evidence="1">The sequence shown here is derived from an EMBL/GenBank/DDBJ whole genome shotgun (WGS) entry which is preliminary data.</text>
</comment>
<gene>
    <name evidence="1" type="ORF">S01H4_26319</name>
</gene>
<feature type="non-terminal residue" evidence="1">
    <location>
        <position position="1"/>
    </location>
</feature>
<sequence>STEVLSLPCFPELTSWEVEQVCYAVNESLADY</sequence>
<protein>
    <recommendedName>
        <fullName evidence="2">DegT/DnrJ/EryC1/StrS aminotransferase</fullName>
    </recommendedName>
</protein>
<reference evidence="1" key="1">
    <citation type="journal article" date="2014" name="Front. Microbiol.">
        <title>High frequency of phylogenetically diverse reductive dehalogenase-homologous genes in deep subseafloor sedimentary metagenomes.</title>
        <authorList>
            <person name="Kawai M."/>
            <person name="Futagami T."/>
            <person name="Toyoda A."/>
            <person name="Takaki Y."/>
            <person name="Nishi S."/>
            <person name="Hori S."/>
            <person name="Arai W."/>
            <person name="Tsubouchi T."/>
            <person name="Morono Y."/>
            <person name="Uchiyama I."/>
            <person name="Ito T."/>
            <person name="Fujiyama A."/>
            <person name="Inagaki F."/>
            <person name="Takami H."/>
        </authorList>
    </citation>
    <scope>NUCLEOTIDE SEQUENCE</scope>
    <source>
        <strain evidence="1">Expedition CK06-06</strain>
    </source>
</reference>
<dbReference type="EMBL" id="BART01012675">
    <property type="protein sequence ID" value="GAG83931.1"/>
    <property type="molecule type" value="Genomic_DNA"/>
</dbReference>
<evidence type="ECO:0000313" key="1">
    <source>
        <dbReference type="EMBL" id="GAG83931.1"/>
    </source>
</evidence>
<accession>X1CI57</accession>